<protein>
    <submittedName>
        <fullName evidence="3">Uncharacterized protein</fullName>
    </submittedName>
</protein>
<keyword evidence="2" id="KW-0732">Signal</keyword>
<organism evidence="3 4">
    <name type="scientific">Ancylobacter oerskovii</name>
    <dbReference type="NCBI Taxonomy" id="459519"/>
    <lineage>
        <taxon>Bacteria</taxon>
        <taxon>Pseudomonadati</taxon>
        <taxon>Pseudomonadota</taxon>
        <taxon>Alphaproteobacteria</taxon>
        <taxon>Hyphomicrobiales</taxon>
        <taxon>Xanthobacteraceae</taxon>
        <taxon>Ancylobacter</taxon>
    </lineage>
</organism>
<dbReference type="EMBL" id="JBHUHD010000001">
    <property type="protein sequence ID" value="MFD2140945.1"/>
    <property type="molecule type" value="Genomic_DNA"/>
</dbReference>
<evidence type="ECO:0000256" key="1">
    <source>
        <dbReference type="SAM" id="MobiDB-lite"/>
    </source>
</evidence>
<accession>A0ABW4YXA9</accession>
<reference evidence="4" key="1">
    <citation type="journal article" date="2019" name="Int. J. Syst. Evol. Microbiol.">
        <title>The Global Catalogue of Microorganisms (GCM) 10K type strain sequencing project: providing services to taxonomists for standard genome sequencing and annotation.</title>
        <authorList>
            <consortium name="The Broad Institute Genomics Platform"/>
            <consortium name="The Broad Institute Genome Sequencing Center for Infectious Disease"/>
            <person name="Wu L."/>
            <person name="Ma J."/>
        </authorList>
    </citation>
    <scope>NUCLEOTIDE SEQUENCE [LARGE SCALE GENOMIC DNA]</scope>
    <source>
        <strain evidence="4">CCM 7435</strain>
    </source>
</reference>
<evidence type="ECO:0000313" key="3">
    <source>
        <dbReference type="EMBL" id="MFD2140945.1"/>
    </source>
</evidence>
<feature type="compositionally biased region" description="Low complexity" evidence="1">
    <location>
        <begin position="53"/>
        <end position="67"/>
    </location>
</feature>
<gene>
    <name evidence="3" type="ORF">ACFSNC_11075</name>
</gene>
<evidence type="ECO:0000313" key="4">
    <source>
        <dbReference type="Proteomes" id="UP001597299"/>
    </source>
</evidence>
<feature type="chain" id="PRO_5045182935" evidence="2">
    <location>
        <begin position="25"/>
        <end position="67"/>
    </location>
</feature>
<feature type="region of interest" description="Disordered" evidence="1">
    <location>
        <begin position="40"/>
        <end position="67"/>
    </location>
</feature>
<name>A0ABW4YXA9_9HYPH</name>
<proteinExistence type="predicted"/>
<comment type="caution">
    <text evidence="3">The sequence shown here is derived from an EMBL/GenBank/DDBJ whole genome shotgun (WGS) entry which is preliminary data.</text>
</comment>
<evidence type="ECO:0000256" key="2">
    <source>
        <dbReference type="SAM" id="SignalP"/>
    </source>
</evidence>
<feature type="compositionally biased region" description="Polar residues" evidence="1">
    <location>
        <begin position="40"/>
        <end position="52"/>
    </location>
</feature>
<feature type="signal peptide" evidence="2">
    <location>
        <begin position="1"/>
        <end position="24"/>
    </location>
</feature>
<dbReference type="Proteomes" id="UP001597299">
    <property type="component" value="Unassembled WGS sequence"/>
</dbReference>
<dbReference type="RefSeq" id="WP_213350511.1">
    <property type="nucleotide sequence ID" value="NZ_JAHBGB010000002.1"/>
</dbReference>
<keyword evidence="4" id="KW-1185">Reference proteome</keyword>
<sequence>MNRIFVVTALIASLGIAGVTAASAAGRSKDERKSWWDTYHQVTKSPEGTTQQSKPSRPAPKAAKPAQ</sequence>